<protein>
    <recommendedName>
        <fullName evidence="4">Recombinase RecT</fullName>
    </recommendedName>
</protein>
<dbReference type="EMBL" id="BSEV01000001">
    <property type="protein sequence ID" value="GLK07268.1"/>
    <property type="molecule type" value="Genomic_DNA"/>
</dbReference>
<dbReference type="InterPro" id="IPR018330">
    <property type="entry name" value="RecT_fam"/>
</dbReference>
<reference evidence="2" key="2">
    <citation type="submission" date="2023-01" db="EMBL/GenBank/DDBJ databases">
        <authorList>
            <person name="Sun Q."/>
            <person name="Evtushenko L."/>
        </authorList>
    </citation>
    <scope>NUCLEOTIDE SEQUENCE</scope>
    <source>
        <strain evidence="2">VKM Ac-2007</strain>
    </source>
</reference>
<keyword evidence="3" id="KW-1185">Reference proteome</keyword>
<name>A0A9W6HX86_9ACTN</name>
<dbReference type="GO" id="GO:0003677">
    <property type="term" value="F:DNA binding"/>
    <property type="evidence" value="ECO:0007669"/>
    <property type="project" value="InterPro"/>
</dbReference>
<proteinExistence type="predicted"/>
<dbReference type="Pfam" id="PF03837">
    <property type="entry name" value="RecT"/>
    <property type="match status" value="1"/>
</dbReference>
<evidence type="ECO:0008006" key="4">
    <source>
        <dbReference type="Google" id="ProtNLM"/>
    </source>
</evidence>
<dbReference type="RefSeq" id="WP_271215821.1">
    <property type="nucleotide sequence ID" value="NZ_BAAAVD010000006.1"/>
</dbReference>
<dbReference type="InterPro" id="IPR004590">
    <property type="entry name" value="ssDNA_annealing_RecT"/>
</dbReference>
<reference evidence="2" key="1">
    <citation type="journal article" date="2014" name="Int. J. Syst. Evol. Microbiol.">
        <title>Complete genome sequence of Corynebacterium casei LMG S-19264T (=DSM 44701T), isolated from a smear-ripened cheese.</title>
        <authorList>
            <consortium name="US DOE Joint Genome Institute (JGI-PGF)"/>
            <person name="Walter F."/>
            <person name="Albersmeier A."/>
            <person name="Kalinowski J."/>
            <person name="Ruckert C."/>
        </authorList>
    </citation>
    <scope>NUCLEOTIDE SEQUENCE</scope>
    <source>
        <strain evidence="2">VKM Ac-2007</strain>
    </source>
</reference>
<evidence type="ECO:0000313" key="3">
    <source>
        <dbReference type="Proteomes" id="UP001143474"/>
    </source>
</evidence>
<evidence type="ECO:0000313" key="2">
    <source>
        <dbReference type="EMBL" id="GLK07268.1"/>
    </source>
</evidence>
<comment type="caution">
    <text evidence="2">The sequence shown here is derived from an EMBL/GenBank/DDBJ whole genome shotgun (WGS) entry which is preliminary data.</text>
</comment>
<feature type="compositionally biased region" description="Acidic residues" evidence="1">
    <location>
        <begin position="264"/>
        <end position="287"/>
    </location>
</feature>
<dbReference type="AlphaFoldDB" id="A0A9W6HX86"/>
<dbReference type="Proteomes" id="UP001143474">
    <property type="component" value="Unassembled WGS sequence"/>
</dbReference>
<feature type="region of interest" description="Disordered" evidence="1">
    <location>
        <begin position="262"/>
        <end position="305"/>
    </location>
</feature>
<organism evidence="2 3">
    <name type="scientific">Streptosporangium carneum</name>
    <dbReference type="NCBI Taxonomy" id="47481"/>
    <lineage>
        <taxon>Bacteria</taxon>
        <taxon>Bacillati</taxon>
        <taxon>Actinomycetota</taxon>
        <taxon>Actinomycetes</taxon>
        <taxon>Streptosporangiales</taxon>
        <taxon>Streptosporangiaceae</taxon>
        <taxon>Streptosporangium</taxon>
    </lineage>
</organism>
<accession>A0A9W6HX86</accession>
<evidence type="ECO:0000256" key="1">
    <source>
        <dbReference type="SAM" id="MobiDB-lite"/>
    </source>
</evidence>
<gene>
    <name evidence="2" type="ORF">GCM10017600_06730</name>
</gene>
<dbReference type="GO" id="GO:0006259">
    <property type="term" value="P:DNA metabolic process"/>
    <property type="evidence" value="ECO:0007669"/>
    <property type="project" value="InterPro"/>
</dbReference>
<dbReference type="NCBIfam" id="TIGR00616">
    <property type="entry name" value="rect"/>
    <property type="match status" value="1"/>
</dbReference>
<sequence length="328" mass="36842">MSTDLKGRVAQRATGNRQVNKELAVKAKVRDVRQLFQKMRPQFEMALPRHVTVDRFLRMALTAVQKTPKLLDCTPESLLAALLESARLGLEPGTKQAAIVPYGKQATFIAQWQGLVDLMYRSGQVASVVAEFVHEGDEWGYRIGDGGQFWHEPDLLASPEERGPIVMVYAYAEIKGGGRSKIVTLNRWQAIEIRDRYSKAYALAEQHRREDPEDFALNPDKGWFNSTWHTEFDAMWRKSAVRRLADWVPQSPELVELLSRENEAGESELPDFDFEGEVVGESEEPETSADAPPGQTAEPPARPAPDYVCERCQAVGQHFEDECPGTAS</sequence>